<accession>A0A090QLN8</accession>
<organism evidence="6 7">
    <name type="scientific">Nonlabens tegetincola</name>
    <dbReference type="NCBI Taxonomy" id="323273"/>
    <lineage>
        <taxon>Bacteria</taxon>
        <taxon>Pseudomonadati</taxon>
        <taxon>Bacteroidota</taxon>
        <taxon>Flavobacteriia</taxon>
        <taxon>Flavobacteriales</taxon>
        <taxon>Flavobacteriaceae</taxon>
        <taxon>Nonlabens</taxon>
    </lineage>
</organism>
<evidence type="ECO:0000256" key="3">
    <source>
        <dbReference type="ARBA" id="ARBA00022643"/>
    </source>
</evidence>
<evidence type="ECO:0000256" key="2">
    <source>
        <dbReference type="ARBA" id="ARBA00022630"/>
    </source>
</evidence>
<dbReference type="Gene3D" id="2.30.110.10">
    <property type="entry name" value="Electron Transport, Fmn-binding Protein, Chain A"/>
    <property type="match status" value="1"/>
</dbReference>
<dbReference type="STRING" id="319236.BST91_08105"/>
<comment type="caution">
    <text evidence="6">The sequence shown here is derived from an EMBL/GenBank/DDBJ whole genome shotgun (WGS) entry which is preliminary data.</text>
</comment>
<dbReference type="PANTHER" id="PTHR33798">
    <property type="entry name" value="FLAVOPROTEIN OXYGENASE"/>
    <property type="match status" value="1"/>
</dbReference>
<dbReference type="Pfam" id="PF01613">
    <property type="entry name" value="Flavin_Reduct"/>
    <property type="match status" value="1"/>
</dbReference>
<dbReference type="GO" id="GO:0016646">
    <property type="term" value="F:oxidoreductase activity, acting on the CH-NH group of donors, NAD or NADP as acceptor"/>
    <property type="evidence" value="ECO:0007669"/>
    <property type="project" value="UniProtKB-ARBA"/>
</dbReference>
<protein>
    <recommendedName>
        <fullName evidence="5">Flavin reductase like domain-containing protein</fullName>
    </recommendedName>
</protein>
<evidence type="ECO:0000256" key="4">
    <source>
        <dbReference type="ARBA" id="ARBA00038054"/>
    </source>
</evidence>
<dbReference type="Proteomes" id="UP000029221">
    <property type="component" value="Unassembled WGS sequence"/>
</dbReference>
<evidence type="ECO:0000259" key="5">
    <source>
        <dbReference type="Pfam" id="PF01613"/>
    </source>
</evidence>
<evidence type="ECO:0000313" key="6">
    <source>
        <dbReference type="EMBL" id="GAK96431.1"/>
    </source>
</evidence>
<dbReference type="SUPFAM" id="SSF50475">
    <property type="entry name" value="FMN-binding split barrel"/>
    <property type="match status" value="1"/>
</dbReference>
<comment type="cofactor">
    <cofactor evidence="1">
        <name>FMN</name>
        <dbReference type="ChEBI" id="CHEBI:58210"/>
    </cofactor>
</comment>
<evidence type="ECO:0000313" key="7">
    <source>
        <dbReference type="Proteomes" id="UP000029221"/>
    </source>
</evidence>
<comment type="similarity">
    <text evidence="4">Belongs to the flavoredoxin family.</text>
</comment>
<dbReference type="AlphaFoldDB" id="A0A090QLN8"/>
<feature type="domain" description="Flavin reductase like" evidence="5">
    <location>
        <begin position="18"/>
        <end position="155"/>
    </location>
</feature>
<name>A0A090QLN8_9FLAO</name>
<reference evidence="6" key="1">
    <citation type="journal article" date="2014" name="Genome Announc.">
        <title>Draft Genome Sequences of Marine Flavobacterium Nonlabens Strains NR17, NR24, NR27, NR32, NR33, and Ara13.</title>
        <authorList>
            <person name="Nakanishi M."/>
            <person name="Meirelles P."/>
            <person name="Suzuki R."/>
            <person name="Takatani N."/>
            <person name="Mino S."/>
            <person name="Suda W."/>
            <person name="Oshima K."/>
            <person name="Hattori M."/>
            <person name="Ohkuma M."/>
            <person name="Hosokawa M."/>
            <person name="Miyashita K."/>
            <person name="Thompson F.L."/>
            <person name="Niwa A."/>
            <person name="Sawabe T."/>
            <person name="Sawabe T."/>
        </authorList>
    </citation>
    <scope>NUCLEOTIDE SEQUENCE [LARGE SCALE GENOMIC DNA]</scope>
    <source>
        <strain evidence="6">JCM 19294</strain>
    </source>
</reference>
<keyword evidence="7" id="KW-1185">Reference proteome</keyword>
<dbReference type="eggNOG" id="COG1853">
    <property type="taxonomic scope" value="Bacteria"/>
</dbReference>
<evidence type="ECO:0000256" key="1">
    <source>
        <dbReference type="ARBA" id="ARBA00001917"/>
    </source>
</evidence>
<dbReference type="InterPro" id="IPR002563">
    <property type="entry name" value="Flavin_Rdtase-like_dom"/>
</dbReference>
<keyword evidence="2" id="KW-0285">Flavoprotein</keyword>
<dbReference type="InterPro" id="IPR012349">
    <property type="entry name" value="Split_barrel_FMN-bd"/>
</dbReference>
<sequence>MDRFYRGNLITGLTGFKPAHLIGTRSKEGIDNLAIFSNVTHLGSNPALFCFILRPLGYGAGHTYENLKATGYLTLNHVNPSLIKKAHSTSAKFPVDISEFQELDIEKIERTGFKAPFVANSNIQVAASYVNDILIDENQCRLVICKITDVFLKEDYILEDGFLNLEEAESTIINGLDAYGKASLTHRYSYAQIETDVKPITYNKNETKSS</sequence>
<dbReference type="GO" id="GO:0010181">
    <property type="term" value="F:FMN binding"/>
    <property type="evidence" value="ECO:0007669"/>
    <property type="project" value="InterPro"/>
</dbReference>
<dbReference type="PANTHER" id="PTHR33798:SF5">
    <property type="entry name" value="FLAVIN REDUCTASE LIKE DOMAIN-CONTAINING PROTEIN"/>
    <property type="match status" value="1"/>
</dbReference>
<gene>
    <name evidence="6" type="ORF">JCM19294_1944</name>
</gene>
<proteinExistence type="inferred from homology"/>
<keyword evidence="3" id="KW-0288">FMN</keyword>
<dbReference type="EMBL" id="BBML01000002">
    <property type="protein sequence ID" value="GAK96431.1"/>
    <property type="molecule type" value="Genomic_DNA"/>
</dbReference>